<dbReference type="SMART" id="SM00342">
    <property type="entry name" value="HTH_ARAC"/>
    <property type="match status" value="1"/>
</dbReference>
<evidence type="ECO:0000313" key="5">
    <source>
        <dbReference type="EMBL" id="KFF26266.1"/>
    </source>
</evidence>
<dbReference type="Gene3D" id="1.10.10.60">
    <property type="entry name" value="Homeodomain-like"/>
    <property type="match status" value="1"/>
</dbReference>
<dbReference type="SUPFAM" id="SSF46689">
    <property type="entry name" value="Homeodomain-like"/>
    <property type="match status" value="1"/>
</dbReference>
<evidence type="ECO:0000256" key="3">
    <source>
        <dbReference type="ARBA" id="ARBA00023163"/>
    </source>
</evidence>
<keyword evidence="2" id="KW-0238">DNA-binding</keyword>
<comment type="caution">
    <text evidence="5">The sequence shown here is derived from an EMBL/GenBank/DDBJ whole genome shotgun (WGS) entry which is preliminary data.</text>
</comment>
<keyword evidence="6" id="KW-1185">Reference proteome</keyword>
<dbReference type="RefSeq" id="WP_034743229.1">
    <property type="nucleotide sequence ID" value="NZ_JPRI01000003.1"/>
</dbReference>
<accession>A0ABR4UNZ9</accession>
<feature type="domain" description="HTH araC/xylS-type" evidence="4">
    <location>
        <begin position="197"/>
        <end position="302"/>
    </location>
</feature>
<keyword evidence="1" id="KW-0805">Transcription regulation</keyword>
<dbReference type="PROSITE" id="PS01124">
    <property type="entry name" value="HTH_ARAC_FAMILY_2"/>
    <property type="match status" value="1"/>
</dbReference>
<dbReference type="PANTHER" id="PTHR43280:SF32">
    <property type="entry name" value="TRANSCRIPTIONAL REGULATORY PROTEIN"/>
    <property type="match status" value="1"/>
</dbReference>
<protein>
    <submittedName>
        <fullName evidence="5">AraC family transcriptional regulator</fullName>
    </submittedName>
</protein>
<sequence>MKPPFRFNSISEFHAFCNLPNPDHPLISLIDYSKVNYPTDDSELKWIQNFYSIGLKRNVNAKFNYGQQEYDFDSGVLCFVSPLQFLKLEIKPEVVVEPTGWLLVIHPDFLWNTPFAKKIKSYDFFKYDVSEALFLSDREEKIILDILKNIEREYQSNIDKFSQELIAAQVELLLIYSERFYERQFFTRKKSSHELLERFEEVLSRYFDSGDLVENGIPSVKTIAGEMNISPNYLGSLLRIHTRQNTQQHIQNKLIDRAKERLSTTHLSVSEIAYELGFEHPQSFSKLFKQKTNQSPVEFRKMFN</sequence>
<dbReference type="EMBL" id="JPRI01000003">
    <property type="protein sequence ID" value="KFF26266.1"/>
    <property type="molecule type" value="Genomic_DNA"/>
</dbReference>
<keyword evidence="3" id="KW-0804">Transcription</keyword>
<dbReference type="InterPro" id="IPR009057">
    <property type="entry name" value="Homeodomain-like_sf"/>
</dbReference>
<gene>
    <name evidence="5" type="ORF">IW16_10370</name>
</gene>
<dbReference type="Proteomes" id="UP000028719">
    <property type="component" value="Unassembled WGS sequence"/>
</dbReference>
<evidence type="ECO:0000259" key="4">
    <source>
        <dbReference type="PROSITE" id="PS01124"/>
    </source>
</evidence>
<dbReference type="PANTHER" id="PTHR43280">
    <property type="entry name" value="ARAC-FAMILY TRANSCRIPTIONAL REGULATOR"/>
    <property type="match status" value="1"/>
</dbReference>
<organism evidence="5 6">
    <name type="scientific">Chryseobacterium vrystaatense</name>
    <dbReference type="NCBI Taxonomy" id="307480"/>
    <lineage>
        <taxon>Bacteria</taxon>
        <taxon>Pseudomonadati</taxon>
        <taxon>Bacteroidota</taxon>
        <taxon>Flavobacteriia</taxon>
        <taxon>Flavobacteriales</taxon>
        <taxon>Weeksellaceae</taxon>
        <taxon>Chryseobacterium group</taxon>
        <taxon>Chryseobacterium</taxon>
    </lineage>
</organism>
<evidence type="ECO:0000256" key="1">
    <source>
        <dbReference type="ARBA" id="ARBA00023015"/>
    </source>
</evidence>
<reference evidence="5 6" key="1">
    <citation type="submission" date="2014-07" db="EMBL/GenBank/DDBJ databases">
        <title>Genome of Chryseobacterium vrystaatense LMG 22846.</title>
        <authorList>
            <person name="Pipes S.E."/>
            <person name="Stropko S.J."/>
            <person name="Newman J.D."/>
        </authorList>
    </citation>
    <scope>NUCLEOTIDE SEQUENCE [LARGE SCALE GENOMIC DNA]</scope>
    <source>
        <strain evidence="5 6">LMG 22846</strain>
    </source>
</reference>
<proteinExistence type="predicted"/>
<name>A0ABR4UNZ9_9FLAO</name>
<evidence type="ECO:0000256" key="2">
    <source>
        <dbReference type="ARBA" id="ARBA00023125"/>
    </source>
</evidence>
<dbReference type="Pfam" id="PF12833">
    <property type="entry name" value="HTH_18"/>
    <property type="match status" value="1"/>
</dbReference>
<evidence type="ECO:0000313" key="6">
    <source>
        <dbReference type="Proteomes" id="UP000028719"/>
    </source>
</evidence>
<dbReference type="PRINTS" id="PR00032">
    <property type="entry name" value="HTHARAC"/>
</dbReference>
<dbReference type="InterPro" id="IPR020449">
    <property type="entry name" value="Tscrpt_reg_AraC-type_HTH"/>
</dbReference>
<dbReference type="InterPro" id="IPR018060">
    <property type="entry name" value="HTH_AraC"/>
</dbReference>